<organism evidence="1 2">
    <name type="scientific">Tenacibaculum singaporense</name>
    <dbReference type="NCBI Taxonomy" id="2358479"/>
    <lineage>
        <taxon>Bacteria</taxon>
        <taxon>Pseudomonadati</taxon>
        <taxon>Bacteroidota</taxon>
        <taxon>Flavobacteriia</taxon>
        <taxon>Flavobacteriales</taxon>
        <taxon>Flavobacteriaceae</taxon>
        <taxon>Tenacibaculum</taxon>
    </lineage>
</organism>
<dbReference type="AlphaFoldDB" id="A0A3S8R8B5"/>
<gene>
    <name evidence="1" type="ORF">D6T69_10805</name>
</gene>
<reference evidence="1 2" key="1">
    <citation type="submission" date="2018-09" db="EMBL/GenBank/DDBJ databases">
        <title>Insights into the microbiota of Asian seabass (Lates calcarifer) with tenacibaculosis symptoms and description of sp. nov. Tenacibaculum singaporense.</title>
        <authorList>
            <person name="Miyake S."/>
            <person name="Soh M."/>
            <person name="Azman M.N."/>
            <person name="Ngoh S.Y."/>
            <person name="Orban L."/>
        </authorList>
    </citation>
    <scope>NUCLEOTIDE SEQUENCE [LARGE SCALE GENOMIC DNA]</scope>
    <source>
        <strain evidence="1 2">DSM 106434</strain>
    </source>
</reference>
<dbReference type="Proteomes" id="UP000274593">
    <property type="component" value="Chromosome"/>
</dbReference>
<keyword evidence="2" id="KW-1185">Reference proteome</keyword>
<evidence type="ECO:0000313" key="1">
    <source>
        <dbReference type="EMBL" id="AZJ35985.1"/>
    </source>
</evidence>
<dbReference type="KEGG" id="tsig:D6T69_10805"/>
<evidence type="ECO:0000313" key="2">
    <source>
        <dbReference type="Proteomes" id="UP000274593"/>
    </source>
</evidence>
<proteinExistence type="predicted"/>
<name>A0A3S8R8B5_9FLAO</name>
<dbReference type="RefSeq" id="WP_125067736.1">
    <property type="nucleotide sequence ID" value="NZ_CP032548.1"/>
</dbReference>
<dbReference type="EMBL" id="CP032548">
    <property type="protein sequence ID" value="AZJ35985.1"/>
    <property type="molecule type" value="Genomic_DNA"/>
</dbReference>
<sequence length="144" mass="16958">MSTINFLKSKLSKYYILDGAFASFCQKNTHRDFEVFIYSDFGEIKLKVTLKGVISVNYLSKVKQDDFIMDNEYIESAQPNPLNGFYWGIKSFIINNWEIKDSDPDLIELQKDYNFKLYKLVFSVNSCNISFIFHDLEIEEEKNN</sequence>
<protein>
    <submittedName>
        <fullName evidence="1">Uncharacterized protein</fullName>
    </submittedName>
</protein>
<accession>A0A3S8R8B5</accession>